<dbReference type="GO" id="GO:0097347">
    <property type="term" value="C:TAM protein secretion complex"/>
    <property type="evidence" value="ECO:0007669"/>
    <property type="project" value="TreeGrafter"/>
</dbReference>
<keyword evidence="9" id="KW-1185">Reference proteome</keyword>
<evidence type="ECO:0000256" key="1">
    <source>
        <dbReference type="ARBA" id="ARBA00004167"/>
    </source>
</evidence>
<comment type="subcellular location">
    <subcellularLocation>
        <location evidence="1">Membrane</location>
        <topology evidence="1">Single-pass membrane protein</topology>
    </subcellularLocation>
</comment>
<sequence>MRALKWIAGSLFALVVLAVVLVAAIWWWAGTEGSARFALEQVAKRQPITAEGVTGSLRHGLRIERLAWSQDGLQAEAKNVELAWQPLALLQRLLKLDRLTASEVSVRDQRPPTGGKPQPPRALGLPLRVAVDDFEVGRFTWAGGSPVELRDLAASYGYDGSSHRLDLRNLRAWDGTYRGEVRLGAAEPFTLNASLQGRVAAPVPGAGSPLPLVFDARADGPLAGFDLRGSVQPEGTQAGPGAQARVTARVTPWAAMPLERAQADFEGFDPAALWGQAPHLVLSGAVRTAPAGTSTWTLSGDLRNAEPGPWDKHRVPASRVKLEGEWRAPHFVLLRELDADAGGGRVRAQGVWEGEDAWKVEAALAGVNPAAVHTAMAPLPLSGRATVRAQGAAWSFDTELAASGARARQAPASNEIAATVGALELRSLRARGRWAEGQLALPLLQVATSDAKLDAAVDVQPSARSGRGRAQLEAPGLLLRGVGSVGPRTGGGTVKLNADDLAAAQRWLQKIPGVPEALRSPQVMGRGELQLAWQGGWDDPTVQGTLSLPLLQAVAPPGQPALWAVRDATAKLDGRLADARVDLRAQAQAGTRALTLEAAGRGGRRANGAWQGQLASLVASLRDSAIGPGPWRVTLRRPMDFSWQAGRFEAGASEAVLAAPVTNGAPSQAEVSWDPVRWSGGQLRTAGRITGLPMTWIELVGGPQFAGSAFSGDMVFDAQWDALLGDTMRVRASLARRSGDVAVMAETAEGASARVQAGVREARVTVEGEGESITAALRWDSERAGTAQARLTTRLARAGGGWSWPEDAPLSGQVRAQLPRLGVWSLVAPPGWRLRGSLNADVNVAGTRAEPSLTGTLAADDLALRSVVDGIALHDGRMRARLEGRRLVVSEFTLRGSGAQGGTVTGSGEGGWMRDGLQVRLDARLDRLRASIRTDRELTVSGTVQASMDSSSAAVRGQLRVDRARIVLPDETAPALGSDVVVRNLPPGVSLGRNVPREPEKQQPRSSGRPLVLAVALDLGDDFRVQGRGIGTRLAGTLNVGGETITAPRLTGVINTVGGEYQAYGQRLDIERGVLRFTGPVDNPALDILAIRPRMAQRVGVQVTGTAQSPFVRLYAEPDLPEAEKLSWLVLGRASASGGAETALLQSAALALLESRSGRSGGKGPAALLGLDELGFRRDSAEGPAVTLGKRLGQNLYASYERSLSGALGTLYVFYDLSQRVTVRAQAGERAAVDLIFTFAYD</sequence>
<dbReference type="InterPro" id="IPR007452">
    <property type="entry name" value="TamB_C"/>
</dbReference>
<proteinExistence type="predicted"/>
<protein>
    <submittedName>
        <fullName evidence="8">DUF490 domain-containing protein</fullName>
    </submittedName>
</protein>
<dbReference type="AlphaFoldDB" id="A0A4Z0BPP6"/>
<feature type="transmembrane region" description="Helical" evidence="6">
    <location>
        <begin position="7"/>
        <end position="29"/>
    </location>
</feature>
<feature type="domain" description="Translocation and assembly module TamB C-terminal" evidence="7">
    <location>
        <begin position="894"/>
        <end position="1241"/>
    </location>
</feature>
<organism evidence="8 9">
    <name type="scientific">Ramlibacter humi</name>
    <dbReference type="NCBI Taxonomy" id="2530451"/>
    <lineage>
        <taxon>Bacteria</taxon>
        <taxon>Pseudomonadati</taxon>
        <taxon>Pseudomonadota</taxon>
        <taxon>Betaproteobacteria</taxon>
        <taxon>Burkholderiales</taxon>
        <taxon>Comamonadaceae</taxon>
        <taxon>Ramlibacter</taxon>
    </lineage>
</organism>
<evidence type="ECO:0000256" key="6">
    <source>
        <dbReference type="SAM" id="Phobius"/>
    </source>
</evidence>
<dbReference type="Pfam" id="PF04357">
    <property type="entry name" value="TamB"/>
    <property type="match status" value="1"/>
</dbReference>
<reference evidence="8 9" key="1">
    <citation type="submission" date="2019-03" db="EMBL/GenBank/DDBJ databases">
        <title>Ramlibacter sp. 18x22-1, whole genome shotgun sequence.</title>
        <authorList>
            <person name="Zhang X."/>
            <person name="Feng G."/>
            <person name="Zhu H."/>
        </authorList>
    </citation>
    <scope>NUCLEOTIDE SEQUENCE [LARGE SCALE GENOMIC DNA]</scope>
    <source>
        <strain evidence="8 9">18x22-1</strain>
    </source>
</reference>
<gene>
    <name evidence="8" type="ORF">EZ216_14045</name>
</gene>
<dbReference type="PANTHER" id="PTHR36985:SF1">
    <property type="entry name" value="TRANSLOCATION AND ASSEMBLY MODULE SUBUNIT TAMB"/>
    <property type="match status" value="1"/>
</dbReference>
<evidence type="ECO:0000259" key="7">
    <source>
        <dbReference type="Pfam" id="PF04357"/>
    </source>
</evidence>
<evidence type="ECO:0000256" key="4">
    <source>
        <dbReference type="ARBA" id="ARBA00023136"/>
    </source>
</evidence>
<evidence type="ECO:0000256" key="5">
    <source>
        <dbReference type="SAM" id="MobiDB-lite"/>
    </source>
</evidence>
<dbReference type="GO" id="GO:0005886">
    <property type="term" value="C:plasma membrane"/>
    <property type="evidence" value="ECO:0007669"/>
    <property type="project" value="InterPro"/>
</dbReference>
<keyword evidence="3 6" id="KW-1133">Transmembrane helix</keyword>
<comment type="caution">
    <text evidence="8">The sequence shown here is derived from an EMBL/GenBank/DDBJ whole genome shotgun (WGS) entry which is preliminary data.</text>
</comment>
<feature type="region of interest" description="Disordered" evidence="5">
    <location>
        <begin position="988"/>
        <end position="1008"/>
    </location>
</feature>
<dbReference type="RefSeq" id="WP_135250404.1">
    <property type="nucleotide sequence ID" value="NZ_SMLK01000004.1"/>
</dbReference>
<dbReference type="PANTHER" id="PTHR36985">
    <property type="entry name" value="TRANSLOCATION AND ASSEMBLY MODULE SUBUNIT TAMB"/>
    <property type="match status" value="1"/>
</dbReference>
<evidence type="ECO:0000313" key="8">
    <source>
        <dbReference type="EMBL" id="TFZ00218.1"/>
    </source>
</evidence>
<keyword evidence="2 6" id="KW-0812">Transmembrane</keyword>
<dbReference type="OrthoDB" id="5288149at2"/>
<evidence type="ECO:0000256" key="2">
    <source>
        <dbReference type="ARBA" id="ARBA00022692"/>
    </source>
</evidence>
<accession>A0A4Z0BPP6</accession>
<name>A0A4Z0BPP6_9BURK</name>
<dbReference type="Proteomes" id="UP000297839">
    <property type="component" value="Unassembled WGS sequence"/>
</dbReference>
<dbReference type="EMBL" id="SMLK01000004">
    <property type="protein sequence ID" value="TFZ00218.1"/>
    <property type="molecule type" value="Genomic_DNA"/>
</dbReference>
<keyword evidence="4 6" id="KW-0472">Membrane</keyword>
<evidence type="ECO:0000313" key="9">
    <source>
        <dbReference type="Proteomes" id="UP000297839"/>
    </source>
</evidence>
<dbReference type="GO" id="GO:0009306">
    <property type="term" value="P:protein secretion"/>
    <property type="evidence" value="ECO:0007669"/>
    <property type="project" value="InterPro"/>
</dbReference>
<evidence type="ECO:0000256" key="3">
    <source>
        <dbReference type="ARBA" id="ARBA00022989"/>
    </source>
</evidence>